<dbReference type="PANTHER" id="PTHR14087:SF7">
    <property type="entry name" value="THYMOCYTE NUCLEAR PROTEIN 1"/>
    <property type="match status" value="1"/>
</dbReference>
<dbReference type="Proteomes" id="UP000033187">
    <property type="component" value="Chromosome 1"/>
</dbReference>
<dbReference type="KEGG" id="fiy:BN1229_v1_1179"/>
<evidence type="ECO:0000256" key="1">
    <source>
        <dbReference type="SAM" id="MobiDB-lite"/>
    </source>
</evidence>
<dbReference type="InterPro" id="IPR002740">
    <property type="entry name" value="EVE_domain"/>
</dbReference>
<evidence type="ECO:0000259" key="2">
    <source>
        <dbReference type="Pfam" id="PF01878"/>
    </source>
</evidence>
<dbReference type="EMBL" id="LN829119">
    <property type="protein sequence ID" value="CPR17275.1"/>
    <property type="molecule type" value="Genomic_DNA"/>
</dbReference>
<feature type="region of interest" description="Disordered" evidence="1">
    <location>
        <begin position="1"/>
        <end position="38"/>
    </location>
</feature>
<dbReference type="InterPro" id="IPR015947">
    <property type="entry name" value="PUA-like_sf"/>
</dbReference>
<feature type="domain" description="EVE" evidence="2">
    <location>
        <begin position="40"/>
        <end position="171"/>
    </location>
</feature>
<dbReference type="Pfam" id="PF01878">
    <property type="entry name" value="EVE"/>
    <property type="match status" value="1"/>
</dbReference>
<reference evidence="4" key="1">
    <citation type="submission" date="2015-02" db="EMBL/GenBank/DDBJ databases">
        <authorList>
            <person name="Chooi Y.-H."/>
        </authorList>
    </citation>
    <scope>NUCLEOTIDE SEQUENCE [LARGE SCALE GENOMIC DNA]</scope>
    <source>
        <strain evidence="4">strain Y</strain>
    </source>
</reference>
<dbReference type="AlphaFoldDB" id="A0A0D6JDP6"/>
<protein>
    <recommendedName>
        <fullName evidence="2">EVE domain-containing protein</fullName>
    </recommendedName>
</protein>
<organism evidence="3 4">
    <name type="scientific">Candidatus Filomicrobium marinum</name>
    <dbReference type="NCBI Taxonomy" id="1608628"/>
    <lineage>
        <taxon>Bacteria</taxon>
        <taxon>Pseudomonadati</taxon>
        <taxon>Pseudomonadota</taxon>
        <taxon>Alphaproteobacteria</taxon>
        <taxon>Hyphomicrobiales</taxon>
        <taxon>Hyphomicrobiaceae</taxon>
        <taxon>Filomicrobium</taxon>
    </lineage>
</organism>
<accession>A0A0D6JDP6</accession>
<gene>
    <name evidence="3" type="ORF">YBN1229_v1_1179</name>
</gene>
<feature type="compositionally biased region" description="Low complexity" evidence="1">
    <location>
        <begin position="1"/>
        <end position="18"/>
    </location>
</feature>
<dbReference type="InterPro" id="IPR047197">
    <property type="entry name" value="THYN1-like_EVE"/>
</dbReference>
<dbReference type="SUPFAM" id="SSF88697">
    <property type="entry name" value="PUA domain-like"/>
    <property type="match status" value="1"/>
</dbReference>
<keyword evidence="4" id="KW-1185">Reference proteome</keyword>
<evidence type="ECO:0000313" key="4">
    <source>
        <dbReference type="Proteomes" id="UP000033187"/>
    </source>
</evidence>
<proteinExistence type="predicted"/>
<name>A0A0D6JDP6_9HYPH</name>
<dbReference type="InterPro" id="IPR052181">
    <property type="entry name" value="5hmC_binding"/>
</dbReference>
<sequence>MKKAAGSKSTTSKAAAKPAPKKKAPAKPAAGKTSTEGIDRWLFKSEPDVFSWEMLKKCGRKGEPWDGVRNFLARNNMRAMKKGDLGFFYHSNEGKEIVGIVEVIKEAHPDPKDDTGKWQCVTVAAVADLPKPVTLADAKANDKLSKMSLVTSMRLSVQPVTTAEWNEVLRMGGLDPKALSKK</sequence>
<feature type="compositionally biased region" description="Low complexity" evidence="1">
    <location>
        <begin position="26"/>
        <end position="35"/>
    </location>
</feature>
<evidence type="ECO:0000313" key="3">
    <source>
        <dbReference type="EMBL" id="CPR17275.1"/>
    </source>
</evidence>
<dbReference type="Gene3D" id="3.10.590.10">
    <property type="entry name" value="ph1033 like domains"/>
    <property type="match status" value="1"/>
</dbReference>
<dbReference type="CDD" id="cd21133">
    <property type="entry name" value="EVE"/>
    <property type="match status" value="1"/>
</dbReference>
<dbReference type="PANTHER" id="PTHR14087">
    <property type="entry name" value="THYMOCYTE NUCLEAR PROTEIN 1"/>
    <property type="match status" value="1"/>
</dbReference>
<dbReference type="KEGG" id="fil:BN1229_v1_1180"/>